<dbReference type="Pfam" id="PF02026">
    <property type="entry name" value="RyR"/>
    <property type="match status" value="1"/>
</dbReference>
<feature type="domain" description="Ryanodine receptor Ryr" evidence="1">
    <location>
        <begin position="58"/>
        <end position="104"/>
    </location>
</feature>
<sequence>MSGLTSVEIARVCHEANRALQVLEGDPAPSPAWDDAPHWQRASAVDGVRQAQAGATPAQLHEAWCEFKRAEGWTFGPVKDADARTHPCLIPYADLPQSQREKDAVFAAIVAALS</sequence>
<organism evidence="2 3">
    <name type="scientific">Micromonospora nigra</name>
    <dbReference type="NCBI Taxonomy" id="145857"/>
    <lineage>
        <taxon>Bacteria</taxon>
        <taxon>Bacillati</taxon>
        <taxon>Actinomycetota</taxon>
        <taxon>Actinomycetes</taxon>
        <taxon>Micromonosporales</taxon>
        <taxon>Micromonosporaceae</taxon>
        <taxon>Micromonospora</taxon>
    </lineage>
</organism>
<dbReference type="RefSeq" id="WP_217628225.1">
    <property type="nucleotide sequence ID" value="NZ_FMHT01000003.1"/>
</dbReference>
<protein>
    <submittedName>
        <fullName evidence="2">RyR domain-containing protein</fullName>
    </submittedName>
</protein>
<evidence type="ECO:0000313" key="2">
    <source>
        <dbReference type="EMBL" id="SCL33050.1"/>
    </source>
</evidence>
<evidence type="ECO:0000259" key="1">
    <source>
        <dbReference type="Pfam" id="PF02026"/>
    </source>
</evidence>
<accession>A0A1C6SU59</accession>
<reference evidence="2 3" key="1">
    <citation type="submission" date="2016-06" db="EMBL/GenBank/DDBJ databases">
        <authorList>
            <person name="Kjaerup R.B."/>
            <person name="Dalgaard T.S."/>
            <person name="Juul-Madsen H.R."/>
        </authorList>
    </citation>
    <scope>NUCLEOTIDE SEQUENCE [LARGE SCALE GENOMIC DNA]</scope>
    <source>
        <strain evidence="2 3">DSM 43818</strain>
    </source>
</reference>
<name>A0A1C6SU59_9ACTN</name>
<dbReference type="Gene3D" id="6.20.350.10">
    <property type="match status" value="1"/>
</dbReference>
<dbReference type="Proteomes" id="UP000199699">
    <property type="component" value="Unassembled WGS sequence"/>
</dbReference>
<dbReference type="InterPro" id="IPR003032">
    <property type="entry name" value="Ryanodine_rcpt"/>
</dbReference>
<dbReference type="STRING" id="145857.GA0070616_4622"/>
<gene>
    <name evidence="2" type="ORF">GA0070616_4622</name>
</gene>
<dbReference type="AlphaFoldDB" id="A0A1C6SU59"/>
<keyword evidence="3" id="KW-1185">Reference proteome</keyword>
<proteinExistence type="predicted"/>
<dbReference type="EMBL" id="FMHT01000003">
    <property type="protein sequence ID" value="SCL33050.1"/>
    <property type="molecule type" value="Genomic_DNA"/>
</dbReference>
<evidence type="ECO:0000313" key="3">
    <source>
        <dbReference type="Proteomes" id="UP000199699"/>
    </source>
</evidence>